<dbReference type="InterPro" id="IPR017853">
    <property type="entry name" value="GH"/>
</dbReference>
<feature type="signal peptide" evidence="1">
    <location>
        <begin position="1"/>
        <end position="19"/>
    </location>
</feature>
<dbReference type="InterPro" id="IPR013780">
    <property type="entry name" value="Glyco_hydro_b"/>
</dbReference>
<dbReference type="GO" id="GO:0005975">
    <property type="term" value="P:carbohydrate metabolic process"/>
    <property type="evidence" value="ECO:0007669"/>
    <property type="project" value="InterPro"/>
</dbReference>
<dbReference type="EMBL" id="FNUS01000008">
    <property type="protein sequence ID" value="SEG59741.1"/>
    <property type="molecule type" value="Genomic_DNA"/>
</dbReference>
<dbReference type="SMART" id="SM00642">
    <property type="entry name" value="Aamy"/>
    <property type="match status" value="1"/>
</dbReference>
<protein>
    <submittedName>
        <fullName evidence="3">Maltogenic amylase</fullName>
    </submittedName>
</protein>
<evidence type="ECO:0000259" key="2">
    <source>
        <dbReference type="SMART" id="SM00642"/>
    </source>
</evidence>
<evidence type="ECO:0000313" key="4">
    <source>
        <dbReference type="Proteomes" id="UP000236738"/>
    </source>
</evidence>
<keyword evidence="4" id="KW-1185">Reference proteome</keyword>
<dbReference type="RefSeq" id="WP_103914711.1">
    <property type="nucleotide sequence ID" value="NZ_FNUS01000008.1"/>
</dbReference>
<dbReference type="Gene3D" id="3.20.20.80">
    <property type="entry name" value="Glycosidases"/>
    <property type="match status" value="1"/>
</dbReference>
<gene>
    <name evidence="3" type="ORF">SAMN05421847_2873</name>
</gene>
<accession>A0A1H6BG55</accession>
<dbReference type="PANTHER" id="PTHR47786">
    <property type="entry name" value="ALPHA-1,4-GLUCAN:MALTOSE-1-PHOSPHATE MALTOSYLTRANSFERASE"/>
    <property type="match status" value="1"/>
</dbReference>
<dbReference type="PANTHER" id="PTHR47786:SF2">
    <property type="entry name" value="GLYCOSYL HYDROLASE FAMILY 13 CATALYTIC DOMAIN-CONTAINING PROTEIN"/>
    <property type="match status" value="1"/>
</dbReference>
<feature type="domain" description="Glycosyl hydrolase family 13 catalytic" evidence="2">
    <location>
        <begin position="49"/>
        <end position="366"/>
    </location>
</feature>
<dbReference type="Pfam" id="PF00128">
    <property type="entry name" value="Alpha-amylase"/>
    <property type="match status" value="1"/>
</dbReference>
<dbReference type="Pfam" id="PF16657">
    <property type="entry name" value="Malt_amylase_C"/>
    <property type="match status" value="1"/>
</dbReference>
<keyword evidence="1" id="KW-0732">Signal</keyword>
<dbReference type="Proteomes" id="UP000236738">
    <property type="component" value="Unassembled WGS sequence"/>
</dbReference>
<dbReference type="Gene3D" id="2.60.40.1180">
    <property type="entry name" value="Golgi alpha-mannosidase II"/>
    <property type="match status" value="1"/>
</dbReference>
<name>A0A1H6BG55_9FLAO</name>
<reference evidence="4" key="1">
    <citation type="submission" date="2016-10" db="EMBL/GenBank/DDBJ databases">
        <authorList>
            <person name="Varghese N."/>
            <person name="Submissions S."/>
        </authorList>
    </citation>
    <scope>NUCLEOTIDE SEQUENCE [LARGE SCALE GENOMIC DNA]</scope>
    <source>
        <strain evidence="4">DSM 21580</strain>
    </source>
</reference>
<proteinExistence type="predicted"/>
<dbReference type="CDD" id="cd11313">
    <property type="entry name" value="AmyAc_arch_bac_AmyA"/>
    <property type="match status" value="1"/>
</dbReference>
<sequence length="458" mass="53583">MKHCIFLLVLLFNFSFVNAQSKNELDKYQPKPYVNLTHPEWSRNATIYEVNVRQYSKEGTFKAVENDLPRIKKLGIDIIWLMPIHPIGEKNRKGSLGSYYSVKDFRGINPEFGNLQDFKNLVNKIHDMGMHVIIDWVGNHSAWDNPLAKEHPDWYTKTREGNFQPTPWYDWDDVIDFDYDNPNLRKYMTESLKYWITETNIDGFRCDTAGFIPVDFWDEARKELDEIKPVFMLAEWESRDLLKNAFDMEYSWSLFEKMEDATTRNKGIANLVEYLAHDVNTFPINAYKMNFVDNHDMNSWNGTPQKNFGAGLETAMVFAATVNGMPLVYNGQEAGLDRSLNFFEKDPIVWKASPYYAMYQKLFKLKHENHALWNGKYGGEMIRVVNNQPDKIIAIYRESSGDAVLPIFNFSNETVSVDLNTHYYKGNYTELFSEKKYNLTDKTSLVMKPWSYLVLVKN</sequence>
<dbReference type="OrthoDB" id="9805159at2"/>
<evidence type="ECO:0000256" key="1">
    <source>
        <dbReference type="SAM" id="SignalP"/>
    </source>
</evidence>
<dbReference type="SUPFAM" id="SSF51445">
    <property type="entry name" value="(Trans)glycosidases"/>
    <property type="match status" value="1"/>
</dbReference>
<dbReference type="SUPFAM" id="SSF51011">
    <property type="entry name" value="Glycosyl hydrolase domain"/>
    <property type="match status" value="1"/>
</dbReference>
<feature type="chain" id="PRO_5009293675" evidence="1">
    <location>
        <begin position="20"/>
        <end position="458"/>
    </location>
</feature>
<evidence type="ECO:0000313" key="3">
    <source>
        <dbReference type="EMBL" id="SEG59741.1"/>
    </source>
</evidence>
<organism evidence="3 4">
    <name type="scientific">Halpernia humi</name>
    <dbReference type="NCBI Taxonomy" id="493375"/>
    <lineage>
        <taxon>Bacteria</taxon>
        <taxon>Pseudomonadati</taxon>
        <taxon>Bacteroidota</taxon>
        <taxon>Flavobacteriia</taxon>
        <taxon>Flavobacteriales</taxon>
        <taxon>Weeksellaceae</taxon>
        <taxon>Chryseobacterium group</taxon>
        <taxon>Halpernia</taxon>
    </lineage>
</organism>
<dbReference type="InterPro" id="IPR032091">
    <property type="entry name" value="Malt_amylase-like_C"/>
</dbReference>
<dbReference type="AlphaFoldDB" id="A0A1H6BG55"/>
<dbReference type="InterPro" id="IPR006047">
    <property type="entry name" value="GH13_cat_dom"/>
</dbReference>